<evidence type="ECO:0000313" key="1">
    <source>
        <dbReference type="EMBL" id="CAI2365758.1"/>
    </source>
</evidence>
<dbReference type="Proteomes" id="UP001295684">
    <property type="component" value="Unassembled WGS sequence"/>
</dbReference>
<comment type="caution">
    <text evidence="1">The sequence shown here is derived from an EMBL/GenBank/DDBJ whole genome shotgun (WGS) entry which is preliminary data.</text>
</comment>
<evidence type="ECO:0000313" key="2">
    <source>
        <dbReference type="Proteomes" id="UP001295684"/>
    </source>
</evidence>
<name>A0AAD1UAW3_EUPCR</name>
<dbReference type="AlphaFoldDB" id="A0AAD1UAW3"/>
<organism evidence="1 2">
    <name type="scientific">Euplotes crassus</name>
    <dbReference type="NCBI Taxonomy" id="5936"/>
    <lineage>
        <taxon>Eukaryota</taxon>
        <taxon>Sar</taxon>
        <taxon>Alveolata</taxon>
        <taxon>Ciliophora</taxon>
        <taxon>Intramacronucleata</taxon>
        <taxon>Spirotrichea</taxon>
        <taxon>Hypotrichia</taxon>
        <taxon>Euplotida</taxon>
        <taxon>Euplotidae</taxon>
        <taxon>Moneuplotes</taxon>
    </lineage>
</organism>
<proteinExistence type="predicted"/>
<accession>A0AAD1UAW3</accession>
<dbReference type="EMBL" id="CAMPGE010006855">
    <property type="protein sequence ID" value="CAI2365758.1"/>
    <property type="molecule type" value="Genomic_DNA"/>
</dbReference>
<keyword evidence="2" id="KW-1185">Reference proteome</keyword>
<gene>
    <name evidence="1" type="ORF">ECRASSUSDP1_LOCUS7049</name>
</gene>
<protein>
    <submittedName>
        <fullName evidence="1">Uncharacterized protein</fullName>
    </submittedName>
</protein>
<reference evidence="1" key="1">
    <citation type="submission" date="2023-07" db="EMBL/GenBank/DDBJ databases">
        <authorList>
            <consortium name="AG Swart"/>
            <person name="Singh M."/>
            <person name="Singh A."/>
            <person name="Seah K."/>
            <person name="Emmerich C."/>
        </authorList>
    </citation>
    <scope>NUCLEOTIDE SEQUENCE</scope>
    <source>
        <strain evidence="1">DP1</strain>
    </source>
</reference>
<sequence>MTKSCGNTKTNYWSSKVSSLQEQSQKRLMGDGIPLVRSLLPSNENGNGGILHKQEVSLINFLIEKSKQEAMVRKRLPRSNRKVSPEVLFSKIESEAEHISHRNIYKNNSLTKRNTNLENQVKNQDLCINSRNKSAFGTYFERILQKYKSRKDQLLSKKKNLLSHYKLYKKRNKRNSSRLSTNEYCHEGNNSISLWVKNTSNNSKSRQKRSKERCHSDLASRLNHSKVPVSLQSSFGNKRVQKKQPKFSLKNMNGLISQRRLVFNQSKRENESKRNLCAPLKKVNLSICGIKEDISKVHEENKHSSDINLLGNLRNSMDLLDVIDAPDISGATTQRDSYNSSPERKKIFSKHDTQNFEKSYF</sequence>